<evidence type="ECO:0000256" key="8">
    <source>
        <dbReference type="SAM" id="Phobius"/>
    </source>
</evidence>
<dbReference type="GO" id="GO:0000124">
    <property type="term" value="C:SAGA complex"/>
    <property type="evidence" value="ECO:0007669"/>
    <property type="project" value="TreeGrafter"/>
</dbReference>
<feature type="compositionally biased region" description="Basic and acidic residues" evidence="7">
    <location>
        <begin position="135"/>
        <end position="155"/>
    </location>
</feature>
<feature type="compositionally biased region" description="Basic residues" evidence="7">
    <location>
        <begin position="69"/>
        <end position="87"/>
    </location>
</feature>
<organism evidence="9 10">
    <name type="scientific">Dekkera bruxellensis</name>
    <name type="common">Brettanomyces custersii</name>
    <dbReference type="NCBI Taxonomy" id="5007"/>
    <lineage>
        <taxon>Eukaryota</taxon>
        <taxon>Fungi</taxon>
        <taxon>Dikarya</taxon>
        <taxon>Ascomycota</taxon>
        <taxon>Saccharomycotina</taxon>
        <taxon>Pichiomycetes</taxon>
        <taxon>Pichiales</taxon>
        <taxon>Pichiaceae</taxon>
        <taxon>Brettanomyces</taxon>
    </lineage>
</organism>
<keyword evidence="3" id="KW-0805">Transcription regulation</keyword>
<feature type="compositionally biased region" description="Acidic residues" evidence="7">
    <location>
        <begin position="625"/>
        <end position="634"/>
    </location>
</feature>
<dbReference type="GO" id="GO:0005634">
    <property type="term" value="C:nucleus"/>
    <property type="evidence" value="ECO:0007669"/>
    <property type="project" value="UniProtKB-SubCell"/>
</dbReference>
<feature type="compositionally biased region" description="Basic and acidic residues" evidence="7">
    <location>
        <begin position="88"/>
        <end position="103"/>
    </location>
</feature>
<dbReference type="EMBL" id="CABFWN010000006">
    <property type="protein sequence ID" value="VUG19843.1"/>
    <property type="molecule type" value="Genomic_DNA"/>
</dbReference>
<evidence type="ECO:0000256" key="1">
    <source>
        <dbReference type="ARBA" id="ARBA00004123"/>
    </source>
</evidence>
<accession>A0A7D9H1Z0</accession>
<dbReference type="PANTHER" id="PTHR13556:SF2">
    <property type="entry name" value="TRANSCRIPTIONAL ADAPTER 3"/>
    <property type="match status" value="1"/>
</dbReference>
<evidence type="ECO:0000256" key="5">
    <source>
        <dbReference type="ARBA" id="ARBA00023242"/>
    </source>
</evidence>
<feature type="coiled-coil region" evidence="6">
    <location>
        <begin position="717"/>
        <end position="744"/>
    </location>
</feature>
<keyword evidence="4" id="KW-0804">Transcription</keyword>
<comment type="subcellular location">
    <subcellularLocation>
        <location evidence="1">Nucleus</location>
    </subcellularLocation>
</comment>
<keyword evidence="10" id="KW-1185">Reference proteome</keyword>
<feature type="region of interest" description="Disordered" evidence="7">
    <location>
        <begin position="780"/>
        <end position="803"/>
    </location>
</feature>
<name>A0A7D9H1Z0_DEKBR</name>
<feature type="transmembrane region" description="Helical" evidence="8">
    <location>
        <begin position="6"/>
        <end position="32"/>
    </location>
</feature>
<evidence type="ECO:0000256" key="4">
    <source>
        <dbReference type="ARBA" id="ARBA00023163"/>
    </source>
</evidence>
<sequence length="894" mass="100967">MWSIFFIFLILIIFLFFSSKLFFLFPFISFYLSISNIFQPTTKRQHAKKHIFASKLAISICTMGARTYRQSRRGRNSKRSSRYMARSRSRESGDKIQVKKEMEPSVSVAAAEGNAADAGGQKGDDEAEADDDMKEDGASEHEETGNVPNKDAKSDIEEEEGTEEEGKRQPASTLKAVLGLLDLDYDEKVGLLKGDAIYKVPRREKLEEVESMMAELLKQIDEGVKRDKQVLQRYCSAGFESQIKQREKEIELEGEDEPSGVRMRGSDEERPTHTIIKISGGETGSGTIRIQRRKADVLEEDEESGAVKVKPHRRRSIIVTANGKRREITPAIAESDESDEDDISVEGVAEAPAAVPGENTAVEVKLEKENEENEENEAEEGFLASAYASKPAPDFDIKKLLKPTLEQLGMYDDEKARAESSTEREYMKKKLAVADYPESDLKSYLAGEIPTKDLSVNRPTSQVPFTSFENYVEPFFRNFTEEDVSFLRQKAVLGNHVSRGYDFRKEPFSIPALGPGYAEVWKEEDRLAAESGKPGLGDTEYGNVRGSTHVHFVEKARKLCEKRMHTHMQQLTAAVGDAAKLSNACVEGEHAVSCGPLTSRILSALVPEESFYRKRENLAGANDSFDTDDADDYPEGSAARLPGEAEAGDDEDEEDEGDEGAKIDASAGSIVDLHSPDYSTLDTRLKRELKYIGVYMNVQQILGDPGFDQDWCEKKEDDEVCREMRQLQKQLKAVQRRNNHKKRVLAPMVEEQIAWQEYMTVLEDLNKQVEQHYRRRLNVNPRKSRKRGGHHKERENIAKDDQSTNHLVTSASFQGLLAKRAKWIQKIGPLFRSEREMRHMPEESIFKNLASDNDENDDNDELEDVEDDVDEDVDVLGRHQDEVQAESLEIDSKD</sequence>
<feature type="region of interest" description="Disordered" evidence="7">
    <location>
        <begin position="246"/>
        <end position="286"/>
    </location>
</feature>
<keyword evidence="8" id="KW-0472">Membrane</keyword>
<dbReference type="GO" id="GO:0003713">
    <property type="term" value="F:transcription coactivator activity"/>
    <property type="evidence" value="ECO:0007669"/>
    <property type="project" value="TreeGrafter"/>
</dbReference>
<proteinExistence type="inferred from homology"/>
<dbReference type="PANTHER" id="PTHR13556">
    <property type="entry name" value="TRANSCRIPTIONAL ADAPTER 3-RELATED"/>
    <property type="match status" value="1"/>
</dbReference>
<evidence type="ECO:0000256" key="6">
    <source>
        <dbReference type="SAM" id="Coils"/>
    </source>
</evidence>
<evidence type="ECO:0000313" key="10">
    <source>
        <dbReference type="Proteomes" id="UP000478008"/>
    </source>
</evidence>
<keyword evidence="8" id="KW-1133">Transmembrane helix</keyword>
<feature type="compositionally biased region" description="Low complexity" evidence="7">
    <location>
        <begin position="109"/>
        <end position="119"/>
    </location>
</feature>
<feature type="region of interest" description="Disordered" evidence="7">
    <location>
        <begin position="846"/>
        <end position="870"/>
    </location>
</feature>
<gene>
    <name evidence="9" type="ORF">DEBR0S6_01156G</name>
</gene>
<dbReference type="AlphaFoldDB" id="A0A7D9H1Z0"/>
<feature type="region of interest" description="Disordered" evidence="7">
    <location>
        <begin position="69"/>
        <end position="171"/>
    </location>
</feature>
<dbReference type="InterPro" id="IPR019340">
    <property type="entry name" value="Histone_AcTrfase_su3"/>
</dbReference>
<feature type="compositionally biased region" description="Acidic residues" evidence="7">
    <location>
        <begin position="646"/>
        <end position="658"/>
    </location>
</feature>
<dbReference type="GO" id="GO:0006357">
    <property type="term" value="P:regulation of transcription by RNA polymerase II"/>
    <property type="evidence" value="ECO:0007669"/>
    <property type="project" value="TreeGrafter"/>
</dbReference>
<keyword evidence="6" id="KW-0175">Coiled coil</keyword>
<evidence type="ECO:0000256" key="2">
    <source>
        <dbReference type="ARBA" id="ARBA00005330"/>
    </source>
</evidence>
<reference evidence="9 10" key="1">
    <citation type="submission" date="2019-07" db="EMBL/GenBank/DDBJ databases">
        <authorList>
            <person name="Friedrich A."/>
            <person name="Schacherer J."/>
        </authorList>
    </citation>
    <scope>NUCLEOTIDE SEQUENCE [LARGE SCALE GENOMIC DNA]</scope>
</reference>
<feature type="compositionally biased region" description="Basic and acidic residues" evidence="7">
    <location>
        <begin position="792"/>
        <end position="803"/>
    </location>
</feature>
<evidence type="ECO:0000256" key="7">
    <source>
        <dbReference type="SAM" id="MobiDB-lite"/>
    </source>
</evidence>
<protein>
    <submittedName>
        <fullName evidence="9">DEBR0S6_01156g1_1</fullName>
    </submittedName>
</protein>
<feature type="compositionally biased region" description="Acidic residues" evidence="7">
    <location>
        <begin position="852"/>
        <end position="870"/>
    </location>
</feature>
<evidence type="ECO:0000256" key="3">
    <source>
        <dbReference type="ARBA" id="ARBA00023015"/>
    </source>
</evidence>
<feature type="compositionally biased region" description="Basic residues" evidence="7">
    <location>
        <begin position="780"/>
        <end position="791"/>
    </location>
</feature>
<keyword evidence="8" id="KW-0812">Transmembrane</keyword>
<feature type="region of interest" description="Disordered" evidence="7">
    <location>
        <begin position="621"/>
        <end position="666"/>
    </location>
</feature>
<dbReference type="Pfam" id="PF10198">
    <property type="entry name" value="Ada3"/>
    <property type="match status" value="1"/>
</dbReference>
<keyword evidence="5" id="KW-0539">Nucleus</keyword>
<feature type="compositionally biased region" description="Acidic residues" evidence="7">
    <location>
        <begin position="125"/>
        <end position="134"/>
    </location>
</feature>
<dbReference type="Proteomes" id="UP000478008">
    <property type="component" value="Unassembled WGS sequence"/>
</dbReference>
<evidence type="ECO:0000313" key="9">
    <source>
        <dbReference type="EMBL" id="VUG19843.1"/>
    </source>
</evidence>
<comment type="similarity">
    <text evidence="2">Belongs to the NGG1 family.</text>
</comment>